<feature type="region of interest" description="Disordered" evidence="1">
    <location>
        <begin position="455"/>
        <end position="478"/>
    </location>
</feature>
<keyword evidence="2" id="KW-1133">Transmembrane helix</keyword>
<comment type="caution">
    <text evidence="4">The sequence shown here is derived from an EMBL/GenBank/DDBJ whole genome shotgun (WGS) entry which is preliminary data.</text>
</comment>
<proteinExistence type="predicted"/>
<name>A0AAD8XRS8_9STRA</name>
<accession>A0AAD8XRS8</accession>
<evidence type="ECO:0000256" key="2">
    <source>
        <dbReference type="SAM" id="Phobius"/>
    </source>
</evidence>
<feature type="chain" id="PRO_5042217669" evidence="3">
    <location>
        <begin position="26"/>
        <end position="630"/>
    </location>
</feature>
<keyword evidence="2" id="KW-0812">Transmembrane</keyword>
<evidence type="ECO:0000313" key="5">
    <source>
        <dbReference type="Proteomes" id="UP001224775"/>
    </source>
</evidence>
<feature type="transmembrane region" description="Helical" evidence="2">
    <location>
        <begin position="427"/>
        <end position="448"/>
    </location>
</feature>
<feature type="region of interest" description="Disordered" evidence="1">
    <location>
        <begin position="501"/>
        <end position="537"/>
    </location>
</feature>
<dbReference type="AlphaFoldDB" id="A0AAD8XRS8"/>
<reference evidence="4" key="1">
    <citation type="submission" date="2023-06" db="EMBL/GenBank/DDBJ databases">
        <title>Survivors Of The Sea: Transcriptome response of Skeletonema marinoi to long-term dormancy.</title>
        <authorList>
            <person name="Pinder M.I.M."/>
            <person name="Kourtchenko O."/>
            <person name="Robertson E.K."/>
            <person name="Larsson T."/>
            <person name="Maumus F."/>
            <person name="Osuna-Cruz C.M."/>
            <person name="Vancaester E."/>
            <person name="Stenow R."/>
            <person name="Vandepoele K."/>
            <person name="Ploug H."/>
            <person name="Bruchert V."/>
            <person name="Godhe A."/>
            <person name="Topel M."/>
        </authorList>
    </citation>
    <scope>NUCLEOTIDE SEQUENCE</scope>
    <source>
        <strain evidence="4">R05AC</strain>
    </source>
</reference>
<feature type="compositionally biased region" description="Acidic residues" evidence="1">
    <location>
        <begin position="507"/>
        <end position="519"/>
    </location>
</feature>
<dbReference type="Proteomes" id="UP001224775">
    <property type="component" value="Unassembled WGS sequence"/>
</dbReference>
<evidence type="ECO:0000256" key="3">
    <source>
        <dbReference type="SAM" id="SignalP"/>
    </source>
</evidence>
<keyword evidence="2" id="KW-0472">Membrane</keyword>
<feature type="compositionally biased region" description="Polar residues" evidence="1">
    <location>
        <begin position="521"/>
        <end position="534"/>
    </location>
</feature>
<keyword evidence="5" id="KW-1185">Reference proteome</keyword>
<dbReference type="EMBL" id="JATAAI010000072">
    <property type="protein sequence ID" value="KAK1732337.1"/>
    <property type="molecule type" value="Genomic_DNA"/>
</dbReference>
<organism evidence="4 5">
    <name type="scientific">Skeletonema marinoi</name>
    <dbReference type="NCBI Taxonomy" id="267567"/>
    <lineage>
        <taxon>Eukaryota</taxon>
        <taxon>Sar</taxon>
        <taxon>Stramenopiles</taxon>
        <taxon>Ochrophyta</taxon>
        <taxon>Bacillariophyta</taxon>
        <taxon>Coscinodiscophyceae</taxon>
        <taxon>Thalassiosirophycidae</taxon>
        <taxon>Thalassiosirales</taxon>
        <taxon>Skeletonemataceae</taxon>
        <taxon>Skeletonema</taxon>
        <taxon>Skeletonema marinoi-dohrnii complex</taxon>
    </lineage>
</organism>
<gene>
    <name evidence="4" type="ORF">QTG54_016967</name>
</gene>
<evidence type="ECO:0000313" key="4">
    <source>
        <dbReference type="EMBL" id="KAK1732337.1"/>
    </source>
</evidence>
<protein>
    <submittedName>
        <fullName evidence="4">Uncharacterized protein</fullName>
    </submittedName>
</protein>
<sequence>MMMLVHHAILIGITAALSISAVTEAQPVNEALNFNYTPRQCTQWVTAAIASDTVQSASGGLSQSEFMNFLNSIPQLESYFLDTSLFSANESGNIITFAGLPFEVQLAYPTLACWCEELGDGEGCCEGENNPRINVSALVEENPSDVAVAYKEDFCAFVALVIRALEKQEEGSITTVATTTTVATSSSTVAAVSTTTSTTTTADGATTTSTTQSSSPSIIATVKPTAPTDPIEFTVFGSVINYSLEDPPQTTAKDILDNSESRNGVIGQLIQGFTKLSLEMLEKCPVWDVVEEKKRTSEPVKLTVLPPGILGSLDDTLVTDIPCPKGLSYAPENASCIAFTIIMKPSDELAQYEEVRSCLKIGIIRAIDDGRLYNIVEDISRKDTKITGLGLPGDGVDYLGYEKDGTSDVDVQESNEETASTGLGGGYIFLIILALFALPVVLFVAVRYRERNEEEMERVREFAGKPADDTDDLDLENPAAPATAVPAAAAVAPVVAAPLVLPKKEEEENESINDDDDDSSAPSVWSESRGSQADSVVDENATPTSAMMGSSLAAMGVASSVATNLYEKKTTGKEEVEEEKLDLETIKAEIKSLVESTAPGKSAEELLSAYGGKEEELLAHLRRLEKETKC</sequence>
<evidence type="ECO:0000256" key="1">
    <source>
        <dbReference type="SAM" id="MobiDB-lite"/>
    </source>
</evidence>
<keyword evidence="3" id="KW-0732">Signal</keyword>
<feature type="signal peptide" evidence="3">
    <location>
        <begin position="1"/>
        <end position="25"/>
    </location>
</feature>
<feature type="compositionally biased region" description="Basic and acidic residues" evidence="1">
    <location>
        <begin position="455"/>
        <end position="468"/>
    </location>
</feature>